<feature type="region of interest" description="Disordered" evidence="1">
    <location>
        <begin position="909"/>
        <end position="939"/>
    </location>
</feature>
<feature type="compositionally biased region" description="Basic and acidic residues" evidence="1">
    <location>
        <begin position="915"/>
        <end position="926"/>
    </location>
</feature>
<dbReference type="PANTHER" id="PTHR34536">
    <property type="entry name" value="DENTIN SIALOPHOSPHOPROTEIN-LIKE PROTEIN"/>
    <property type="match status" value="1"/>
</dbReference>
<feature type="compositionally biased region" description="Basic and acidic residues" evidence="1">
    <location>
        <begin position="340"/>
        <end position="350"/>
    </location>
</feature>
<feature type="region of interest" description="Disordered" evidence="1">
    <location>
        <begin position="494"/>
        <end position="520"/>
    </location>
</feature>
<feature type="region of interest" description="Disordered" evidence="1">
    <location>
        <begin position="1487"/>
        <end position="1533"/>
    </location>
</feature>
<feature type="compositionally biased region" description="Polar residues" evidence="1">
    <location>
        <begin position="326"/>
        <end position="337"/>
    </location>
</feature>
<feature type="compositionally biased region" description="Polar residues" evidence="1">
    <location>
        <begin position="499"/>
        <end position="513"/>
    </location>
</feature>
<feature type="compositionally biased region" description="Basic and acidic residues" evidence="1">
    <location>
        <begin position="1396"/>
        <end position="1416"/>
    </location>
</feature>
<dbReference type="EMBL" id="MVGT01001064">
    <property type="protein sequence ID" value="OVA13968.1"/>
    <property type="molecule type" value="Genomic_DNA"/>
</dbReference>
<feature type="region of interest" description="Disordered" evidence="1">
    <location>
        <begin position="1561"/>
        <end position="1628"/>
    </location>
</feature>
<sequence length="1628" mass="178837">MEETPPSWILVSCYGDLGFVFASASDSPLFKASKNQTLISLYKRGWPFMGIWGFWGLTRESEDLKAYRIFIFLPCRFLLTLLRFQVYQHLDIKMDLEGFGPSFSRSRDGFLYILMEYLLFWMPFGPSRLVNMICPKVMTCGGIFWQSYPAVVIRKECGTGKDNEGPDLMIRLCTCSGGSASTLELSRNRVAVASCKICGRKPLVDGRGSLSGSMLSTVGLELSTVFNPDLTWKTVSKGNRSATRRARKPIARSVEGSAKPVAGSVEGSEKEVSKRLEDMPVSESEKLGVTVLGRRFSDKIEHVPIKKRRFLFRSPSPPPRIPSPRQQDSGWILNSQPALGHKESSPNSTAKERVMEIATAVANELGQVVNVDGKSLKEIHGKLVDHEDFSGISILAAAACNNNIEGGASNDEDGTTDEKFSVREGSLEVLAKSKSRLVGEESCIDDSQNCAEISNGETDFCISAMAMEETSTSPKTSKDCTKNMATMARDVVDGKNMGSPVSQGHSTTASLNLPSDKDDRTLRKLESASRDDRLHWDLNIVMDAWENPCEDSIVDSQTNSVHGTVSDDSMHGENVQRGSGDLECAIEKTVQPLVEGPEDINRLEDSRRLVPGFHESNREMHKLDACKAADQASSFQGKVRSLEIDNATKDLVKETKLVCDQETLDSNAVDDACVNHFLPAEAESITCKPLSEETRNEASQIDICKQTEGGRGADAVRGEAVTSMSPQSEKCDAALSDSVVSKRASPKDENAGRNSDLVVVDGYAPKLKMSLDVINGEAVQPGPLNNDMGISDGSGVTLAPPNCEDGRVSAKYEVNLGTNDVALVHGESEKPTHKLSRGTPEVVESQTALGSLSSDEACRSYDNPVNSPGKVALEDPFDDSDYDSDVSHDGPEHVPEIEKKAIELQAGYDSQYEDGELRESTEHNWEDAGEEVEAEHVDYGSDNRETYGFEAPEDYLVSVSVQVAKGADCRKERYAEVDNVNFEGDQFKKKANCKPFIEGLLNGSVMEHGSGKERTVKSVKQQSRGNYATDDIAKLKMDAKVDGESSAAADKVIQEDDSCARNAAKESSQLARMKLSGWDKLPEGCQSSADTTTDAREGSGKNNAGPHVDGMDYKYSITGVAGPIAPGRELPSFIEGPTSSDTLLRKDRACIHANRSNNFDDSNPRVEMDTGSAKSIGRGGSSMHMHGRGRGSDRWVDSSRGNWGQNRLSSPSYYGPANFVHPPTNNAAAAAAAKVESNGFIVAPDGTIIKPGAVGPSPSGRVQRQSVNASSQVGLRSITRRGSPTDRDETFGMHMGLGPVGEINPDRSNSLGRGRSGRYGPRVVRTGPRERYNGSLPDDGIDSSLRRQSFSPIHRRGAPHLSQPCTRSRSRSRTRSPNMWPSPRGRCSRSPPNFRSETRMDRGRSPHRRPGFEPDHIVGFASIPRRRDSPQHASRWIDDRKDGMDHFREHGYNKRSSASGRGSPGRIFRRSHRFELVDSSERLRPDEYYNRPMHHPGRFSQVVGTGRRPRYDGSDDDKRKHGDRCGMVHPIRRYDTDGPMKRFQYDVEDGFAARNSRNKDISGFHGRGNPKEDYVRGIDSRLGDTAPRGAREEKGHFRYGRDGKYDANSKSFGVRECEDDIAPKRRRP</sequence>
<protein>
    <submittedName>
        <fullName evidence="2">Uncharacterized protein</fullName>
    </submittedName>
</protein>
<feature type="region of interest" description="Disordered" evidence="1">
    <location>
        <begin position="311"/>
        <end position="350"/>
    </location>
</feature>
<feature type="region of interest" description="Disordered" evidence="1">
    <location>
        <begin position="1255"/>
        <end position="1416"/>
    </location>
</feature>
<dbReference type="Proteomes" id="UP000195402">
    <property type="component" value="Unassembled WGS sequence"/>
</dbReference>
<evidence type="ECO:0000313" key="3">
    <source>
        <dbReference type="Proteomes" id="UP000195402"/>
    </source>
</evidence>
<feature type="region of interest" description="Disordered" evidence="1">
    <location>
        <begin position="721"/>
        <end position="753"/>
    </location>
</feature>
<feature type="compositionally biased region" description="Basic and acidic residues" evidence="1">
    <location>
        <begin position="1589"/>
        <end position="1607"/>
    </location>
</feature>
<feature type="region of interest" description="Disordered" evidence="1">
    <location>
        <begin position="1079"/>
        <end position="1108"/>
    </location>
</feature>
<feature type="compositionally biased region" description="Polar residues" evidence="1">
    <location>
        <begin position="1260"/>
        <end position="1274"/>
    </location>
</feature>
<comment type="caution">
    <text evidence="2">The sequence shown here is derived from an EMBL/GenBank/DDBJ whole genome shotgun (WGS) entry which is preliminary data.</text>
</comment>
<feature type="compositionally biased region" description="Basic and acidic residues" evidence="1">
    <location>
        <begin position="267"/>
        <end position="279"/>
    </location>
</feature>
<keyword evidence="3" id="KW-1185">Reference proteome</keyword>
<dbReference type="OrthoDB" id="1350766at2759"/>
<gene>
    <name evidence="2" type="ORF">BVC80_1787g37</name>
</gene>
<dbReference type="FunCoup" id="A0A200QU15">
    <property type="interactions" value="714"/>
</dbReference>
<feature type="compositionally biased region" description="Basic and acidic residues" evidence="1">
    <location>
        <begin position="1569"/>
        <end position="1582"/>
    </location>
</feature>
<evidence type="ECO:0000313" key="2">
    <source>
        <dbReference type="EMBL" id="OVA13968.1"/>
    </source>
</evidence>
<dbReference type="InParanoid" id="A0A200QU15"/>
<feature type="region of interest" description="Disordered" evidence="1">
    <location>
        <begin position="1155"/>
        <end position="1198"/>
    </location>
</feature>
<feature type="compositionally biased region" description="Low complexity" evidence="1">
    <location>
        <begin position="1307"/>
        <end position="1325"/>
    </location>
</feature>
<feature type="compositionally biased region" description="Low complexity" evidence="1">
    <location>
        <begin position="1455"/>
        <end position="1466"/>
    </location>
</feature>
<dbReference type="PANTHER" id="PTHR34536:SF6">
    <property type="entry name" value="DENTIN SIALOPHOSPHOPROTEIN-LIKE PROTEIN"/>
    <property type="match status" value="1"/>
</dbReference>
<feature type="compositionally biased region" description="Acidic residues" evidence="1">
    <location>
        <begin position="875"/>
        <end position="884"/>
    </location>
</feature>
<reference evidence="2 3" key="1">
    <citation type="journal article" date="2017" name="Mol. Plant">
        <title>The Genome of Medicinal Plant Macleaya cordata Provides New Insights into Benzylisoquinoline Alkaloids Metabolism.</title>
        <authorList>
            <person name="Liu X."/>
            <person name="Liu Y."/>
            <person name="Huang P."/>
            <person name="Ma Y."/>
            <person name="Qing Z."/>
            <person name="Tang Q."/>
            <person name="Cao H."/>
            <person name="Cheng P."/>
            <person name="Zheng Y."/>
            <person name="Yuan Z."/>
            <person name="Zhou Y."/>
            <person name="Liu J."/>
            <person name="Tang Z."/>
            <person name="Zhuo Y."/>
            <person name="Zhang Y."/>
            <person name="Yu L."/>
            <person name="Huang J."/>
            <person name="Yang P."/>
            <person name="Peng Q."/>
            <person name="Zhang J."/>
            <person name="Jiang W."/>
            <person name="Zhang Z."/>
            <person name="Lin K."/>
            <person name="Ro D.K."/>
            <person name="Chen X."/>
            <person name="Xiong X."/>
            <person name="Shang Y."/>
            <person name="Huang S."/>
            <person name="Zeng J."/>
        </authorList>
    </citation>
    <scope>NUCLEOTIDE SEQUENCE [LARGE SCALE GENOMIC DNA]</scope>
    <source>
        <strain evidence="3">cv. BLH2017</strain>
        <tissue evidence="2">Root</tissue>
    </source>
</reference>
<feature type="compositionally biased region" description="Low complexity" evidence="1">
    <location>
        <begin position="1381"/>
        <end position="1392"/>
    </location>
</feature>
<feature type="region of interest" description="Disordered" evidence="1">
    <location>
        <begin position="237"/>
        <end position="279"/>
    </location>
</feature>
<organism evidence="2 3">
    <name type="scientific">Macleaya cordata</name>
    <name type="common">Five-seeded plume-poppy</name>
    <name type="synonym">Bocconia cordata</name>
    <dbReference type="NCBI Taxonomy" id="56857"/>
    <lineage>
        <taxon>Eukaryota</taxon>
        <taxon>Viridiplantae</taxon>
        <taxon>Streptophyta</taxon>
        <taxon>Embryophyta</taxon>
        <taxon>Tracheophyta</taxon>
        <taxon>Spermatophyta</taxon>
        <taxon>Magnoliopsida</taxon>
        <taxon>Ranunculales</taxon>
        <taxon>Papaveraceae</taxon>
        <taxon>Papaveroideae</taxon>
        <taxon>Macleaya</taxon>
    </lineage>
</organism>
<dbReference type="OMA" id="MIRLCTC"/>
<name>A0A200QU15_MACCD</name>
<feature type="region of interest" description="Disordered" evidence="1">
    <location>
        <begin position="1447"/>
        <end position="1467"/>
    </location>
</feature>
<feature type="compositionally biased region" description="Basic and acidic residues" evidence="1">
    <location>
        <begin position="1509"/>
        <end position="1533"/>
    </location>
</feature>
<proteinExistence type="predicted"/>
<evidence type="ECO:0000256" key="1">
    <source>
        <dbReference type="SAM" id="MobiDB-lite"/>
    </source>
</evidence>
<feature type="region of interest" description="Disordered" evidence="1">
    <location>
        <begin position="866"/>
        <end position="892"/>
    </location>
</feature>
<accession>A0A200QU15</accession>
<dbReference type="STRING" id="56857.A0A200QU15"/>